<evidence type="ECO:0000313" key="1">
    <source>
        <dbReference type="EMBL" id="KAL0123990.1"/>
    </source>
</evidence>
<dbReference type="EMBL" id="JADYXP020000005">
    <property type="protein sequence ID" value="KAL0123990.1"/>
    <property type="molecule type" value="Genomic_DNA"/>
</dbReference>
<dbReference type="AlphaFoldDB" id="A0AAW2GBW1"/>
<evidence type="ECO:0000313" key="2">
    <source>
        <dbReference type="Proteomes" id="UP001430953"/>
    </source>
</evidence>
<name>A0AAW2GBW1_9HYME</name>
<keyword evidence="2" id="KW-1185">Reference proteome</keyword>
<proteinExistence type="predicted"/>
<protein>
    <submittedName>
        <fullName evidence="1">Uncharacterized protein</fullName>
    </submittedName>
</protein>
<accession>A0AAW2GBW1</accession>
<reference evidence="1 2" key="1">
    <citation type="submission" date="2023-03" db="EMBL/GenBank/DDBJ databases">
        <title>High recombination rates correlate with genetic variation in Cardiocondyla obscurior ants.</title>
        <authorList>
            <person name="Errbii M."/>
        </authorList>
    </citation>
    <scope>NUCLEOTIDE SEQUENCE [LARGE SCALE GENOMIC DNA]</scope>
    <source>
        <strain evidence="1">Alpha-2009</strain>
        <tissue evidence="1">Whole body</tissue>
    </source>
</reference>
<organism evidence="1 2">
    <name type="scientific">Cardiocondyla obscurior</name>
    <dbReference type="NCBI Taxonomy" id="286306"/>
    <lineage>
        <taxon>Eukaryota</taxon>
        <taxon>Metazoa</taxon>
        <taxon>Ecdysozoa</taxon>
        <taxon>Arthropoda</taxon>
        <taxon>Hexapoda</taxon>
        <taxon>Insecta</taxon>
        <taxon>Pterygota</taxon>
        <taxon>Neoptera</taxon>
        <taxon>Endopterygota</taxon>
        <taxon>Hymenoptera</taxon>
        <taxon>Apocrita</taxon>
        <taxon>Aculeata</taxon>
        <taxon>Formicoidea</taxon>
        <taxon>Formicidae</taxon>
        <taxon>Myrmicinae</taxon>
        <taxon>Cardiocondyla</taxon>
    </lineage>
</organism>
<sequence>MLDFNNYHLKKWLHGDKARRHRLLIKLKNDVQRISLDKETMRIRLIQLTIKPYVTLSRLSVCRIGRTKGDTEAGDLAALGDEKRRGN</sequence>
<comment type="caution">
    <text evidence="1">The sequence shown here is derived from an EMBL/GenBank/DDBJ whole genome shotgun (WGS) entry which is preliminary data.</text>
</comment>
<dbReference type="Proteomes" id="UP001430953">
    <property type="component" value="Unassembled WGS sequence"/>
</dbReference>
<gene>
    <name evidence="1" type="ORF">PUN28_006064</name>
</gene>